<dbReference type="OrthoDB" id="2415347at2759"/>
<dbReference type="InterPro" id="IPR050767">
    <property type="entry name" value="Sel1_AlgK"/>
</dbReference>
<reference evidence="4 6" key="1">
    <citation type="submission" date="2017-11" db="EMBL/GenBank/DDBJ databases">
        <title>The genome of Rhizophagus clarus HR1 reveals common genetic basis of auxotrophy among arbuscular mycorrhizal fungi.</title>
        <authorList>
            <person name="Kobayashi Y."/>
        </authorList>
    </citation>
    <scope>NUCLEOTIDE SEQUENCE [LARGE SCALE GENOMIC DNA]</scope>
    <source>
        <strain evidence="4 6">HR1</strain>
    </source>
</reference>
<dbReference type="EMBL" id="BEXD01003960">
    <property type="protein sequence ID" value="GBC04676.1"/>
    <property type="molecule type" value="Genomic_DNA"/>
</dbReference>
<keyword evidence="5" id="KW-0418">Kinase</keyword>
<dbReference type="Pfam" id="PF07714">
    <property type="entry name" value="PK_Tyr_Ser-Thr"/>
    <property type="match status" value="1"/>
</dbReference>
<evidence type="ECO:0000313" key="5">
    <source>
        <dbReference type="EMBL" id="GES88032.1"/>
    </source>
</evidence>
<dbReference type="PROSITE" id="PS50011">
    <property type="entry name" value="PROTEIN_KINASE_DOM"/>
    <property type="match status" value="1"/>
</dbReference>
<dbReference type="PROSITE" id="PS00107">
    <property type="entry name" value="PROTEIN_KINASE_ATP"/>
    <property type="match status" value="1"/>
</dbReference>
<feature type="domain" description="Protein kinase" evidence="3">
    <location>
        <begin position="42"/>
        <end position="307"/>
    </location>
</feature>
<dbReference type="SMART" id="SM00671">
    <property type="entry name" value="SEL1"/>
    <property type="match status" value="11"/>
</dbReference>
<dbReference type="AlphaFoldDB" id="A0A2Z6RPC0"/>
<dbReference type="InterPro" id="IPR011990">
    <property type="entry name" value="TPR-like_helical_dom_sf"/>
</dbReference>
<dbReference type="Gene3D" id="1.25.40.10">
    <property type="entry name" value="Tetratricopeptide repeat domain"/>
    <property type="match status" value="3"/>
</dbReference>
<protein>
    <submittedName>
        <fullName evidence="5">Kinase-like domain-containing protein</fullName>
    </submittedName>
</protein>
<keyword evidence="2" id="KW-0547">Nucleotide-binding</keyword>
<keyword evidence="2" id="KW-0067">ATP-binding</keyword>
<dbReference type="SUPFAM" id="SSF81901">
    <property type="entry name" value="HCP-like"/>
    <property type="match status" value="3"/>
</dbReference>
<dbReference type="SUPFAM" id="SSF56112">
    <property type="entry name" value="Protein kinase-like (PK-like)"/>
    <property type="match status" value="1"/>
</dbReference>
<evidence type="ECO:0000256" key="1">
    <source>
        <dbReference type="ARBA" id="ARBA00038101"/>
    </source>
</evidence>
<dbReference type="Proteomes" id="UP000247702">
    <property type="component" value="Unassembled WGS sequence"/>
</dbReference>
<organism evidence="4 6">
    <name type="scientific">Rhizophagus clarus</name>
    <dbReference type="NCBI Taxonomy" id="94130"/>
    <lineage>
        <taxon>Eukaryota</taxon>
        <taxon>Fungi</taxon>
        <taxon>Fungi incertae sedis</taxon>
        <taxon>Mucoromycota</taxon>
        <taxon>Glomeromycotina</taxon>
        <taxon>Glomeromycetes</taxon>
        <taxon>Glomerales</taxon>
        <taxon>Glomeraceae</taxon>
        <taxon>Rhizophagus</taxon>
    </lineage>
</organism>
<evidence type="ECO:0000313" key="6">
    <source>
        <dbReference type="Proteomes" id="UP000247702"/>
    </source>
</evidence>
<keyword evidence="6" id="KW-1185">Reference proteome</keyword>
<sequence length="827" mass="94144">MSNNAESKVPENFAKNSSNEWIYWIKEAIAKDYFEYYEFNQFSNFQEIGFGDFGKVYRANWKSSRNCLALKSFFIYNNTTIKEIVKELKIQCEVNFHENIIRLCGITIENQNDNSKKYWLVMEYAESSTLREYLKENFDSLTWIDKFNMALQLACAILCLHDKEIIHCNLHSKNVLVHQNIIKLADFGLSKRIEESSNLQPSTKLFEMIPYTDPKNFGNQNYELNKKSDIYSIGVLLWEISSGKPPFYTEGKPYDICLAINISQGLREKPILNTPKDYANIYTDCWNNEPDSRLPINQVVSKLNAIVSTNNKDFQSDQLSSKQQLNLNAFEDSKNISLPHGELSKIIQRFNKIDIEEIDPSMITPNYSFMMIIVDEIVELLDKIAIEGEELDRQSIYRYLNNHNITTQEIYNWILNNQNHSNSIVLLGDFNYLGIVINADKKKAFEFYQIAANLGNIVAQYNLGCCYQYGNGTDKNYNRSFELFERLTKIEYSKGINYLGYCYKHGIGTAIDEQKAFELCQKAANLGNTYSMNNLGDCYEKGIGTYINLQNAFKLYQKSANLGNTSGMINLGDCYKYGIGTYIDKKKAFELYQKAADFGDTYGMSNLGDCYEKGIGTDIDAKKALKLYQKVADLGDATGINNLGDHYHYGIGTDIDKKKALELYQKAAYLGNTTAMNNLAYYYGNGIETGIDKKKAFELYQKSADLGNAYGMVNLGNFYEKGIGTDVDEKKAFESFKKAADLGNASGLNNLGYYYEFGMGTESDEKKAFELYQKAADLGNSVSQYNLALMYENGIGVAKSISQAIFWYEKSALKGNQDAQNKLSKLV</sequence>
<dbReference type="Gene3D" id="1.10.510.10">
    <property type="entry name" value="Transferase(Phosphotransferase) domain 1"/>
    <property type="match status" value="1"/>
</dbReference>
<evidence type="ECO:0000259" key="3">
    <source>
        <dbReference type="PROSITE" id="PS50011"/>
    </source>
</evidence>
<dbReference type="PRINTS" id="PR00109">
    <property type="entry name" value="TYRKINASE"/>
</dbReference>
<dbReference type="Pfam" id="PF08238">
    <property type="entry name" value="Sel1"/>
    <property type="match status" value="11"/>
</dbReference>
<dbReference type="PANTHER" id="PTHR11102:SF160">
    <property type="entry name" value="ERAD-ASSOCIATED E3 UBIQUITIN-PROTEIN LIGASE COMPONENT HRD3"/>
    <property type="match status" value="1"/>
</dbReference>
<gene>
    <name evidence="5" type="ORF">RCL2_001499600</name>
    <name evidence="4" type="ORF">RclHR1_05800003</name>
</gene>
<dbReference type="InterPro" id="IPR011009">
    <property type="entry name" value="Kinase-like_dom_sf"/>
</dbReference>
<dbReference type="GO" id="GO:0004672">
    <property type="term" value="F:protein kinase activity"/>
    <property type="evidence" value="ECO:0007669"/>
    <property type="project" value="InterPro"/>
</dbReference>
<dbReference type="InterPro" id="IPR017441">
    <property type="entry name" value="Protein_kinase_ATP_BS"/>
</dbReference>
<comment type="caution">
    <text evidence="4">The sequence shown here is derived from an EMBL/GenBank/DDBJ whole genome shotgun (WGS) entry which is preliminary data.</text>
</comment>
<dbReference type="Proteomes" id="UP000615446">
    <property type="component" value="Unassembled WGS sequence"/>
</dbReference>
<name>A0A2Z6RPC0_9GLOM</name>
<keyword evidence="5" id="KW-0808">Transferase</keyword>
<dbReference type="EMBL" id="BLAL01000175">
    <property type="protein sequence ID" value="GES88032.1"/>
    <property type="molecule type" value="Genomic_DNA"/>
</dbReference>
<accession>A0A2Z6RPC0</accession>
<proteinExistence type="inferred from homology"/>
<dbReference type="PANTHER" id="PTHR11102">
    <property type="entry name" value="SEL-1-LIKE PROTEIN"/>
    <property type="match status" value="1"/>
</dbReference>
<dbReference type="InterPro" id="IPR006597">
    <property type="entry name" value="Sel1-like"/>
</dbReference>
<comment type="similarity">
    <text evidence="1">Belongs to the sel-1 family.</text>
</comment>
<feature type="binding site" evidence="2">
    <location>
        <position position="71"/>
    </location>
    <ligand>
        <name>ATP</name>
        <dbReference type="ChEBI" id="CHEBI:30616"/>
    </ligand>
</feature>
<reference evidence="5" key="2">
    <citation type="submission" date="2019-10" db="EMBL/GenBank/DDBJ databases">
        <title>Conservation and host-specific expression of non-tandemly repeated heterogenous ribosome RNA gene in arbuscular mycorrhizal fungi.</title>
        <authorList>
            <person name="Maeda T."/>
            <person name="Kobayashi Y."/>
            <person name="Nakagawa T."/>
            <person name="Ezawa T."/>
            <person name="Yamaguchi K."/>
            <person name="Bino T."/>
            <person name="Nishimoto Y."/>
            <person name="Shigenobu S."/>
            <person name="Kawaguchi M."/>
        </authorList>
    </citation>
    <scope>NUCLEOTIDE SEQUENCE</scope>
    <source>
        <strain evidence="5">HR1</strain>
    </source>
</reference>
<evidence type="ECO:0000313" key="4">
    <source>
        <dbReference type="EMBL" id="GBC04676.1"/>
    </source>
</evidence>
<dbReference type="InterPro" id="IPR001245">
    <property type="entry name" value="Ser-Thr/Tyr_kinase_cat_dom"/>
</dbReference>
<dbReference type="GO" id="GO:0005524">
    <property type="term" value="F:ATP binding"/>
    <property type="evidence" value="ECO:0007669"/>
    <property type="project" value="UniProtKB-UniRule"/>
</dbReference>
<evidence type="ECO:0000256" key="2">
    <source>
        <dbReference type="PROSITE-ProRule" id="PRU10141"/>
    </source>
</evidence>
<dbReference type="InterPro" id="IPR000719">
    <property type="entry name" value="Prot_kinase_dom"/>
</dbReference>